<dbReference type="InterPro" id="IPR003644">
    <property type="entry name" value="Calx_beta"/>
</dbReference>
<keyword evidence="4" id="KW-0813">Transport</keyword>
<evidence type="ECO:0000313" key="7">
    <source>
        <dbReference type="EMBL" id="MFC4857329.1"/>
    </source>
</evidence>
<feature type="signal peptide" evidence="5">
    <location>
        <begin position="1"/>
        <end position="19"/>
    </location>
</feature>
<evidence type="ECO:0000256" key="2">
    <source>
        <dbReference type="ARBA" id="ARBA00022737"/>
    </source>
</evidence>
<organism evidence="7 8">
    <name type="scientific">Actinophytocola glycyrrhizae</name>
    <dbReference type="NCBI Taxonomy" id="2044873"/>
    <lineage>
        <taxon>Bacteria</taxon>
        <taxon>Bacillati</taxon>
        <taxon>Actinomycetota</taxon>
        <taxon>Actinomycetes</taxon>
        <taxon>Pseudonocardiales</taxon>
        <taxon>Pseudonocardiaceae</taxon>
    </lineage>
</organism>
<keyword evidence="4" id="KW-0406">Ion transport</keyword>
<comment type="caution">
    <text evidence="7">The sequence shown here is derived from an EMBL/GenBank/DDBJ whole genome shotgun (WGS) entry which is preliminary data.</text>
</comment>
<feature type="domain" description="Calx-beta" evidence="6">
    <location>
        <begin position="24"/>
        <end position="125"/>
    </location>
</feature>
<evidence type="ECO:0000256" key="4">
    <source>
        <dbReference type="ARBA" id="ARBA00023065"/>
    </source>
</evidence>
<accession>A0ABV9S975</accession>
<dbReference type="Proteomes" id="UP001595859">
    <property type="component" value="Unassembled WGS sequence"/>
</dbReference>
<name>A0ABV9S975_9PSEU</name>
<dbReference type="SMART" id="SM00237">
    <property type="entry name" value="Calx_beta"/>
    <property type="match status" value="2"/>
</dbReference>
<gene>
    <name evidence="7" type="ORF">ACFPCV_27850</name>
</gene>
<evidence type="ECO:0000313" key="8">
    <source>
        <dbReference type="Proteomes" id="UP001595859"/>
    </source>
</evidence>
<dbReference type="EMBL" id="JBHSIS010000017">
    <property type="protein sequence ID" value="MFC4857329.1"/>
    <property type="molecule type" value="Genomic_DNA"/>
</dbReference>
<keyword evidence="1 5" id="KW-0732">Signal</keyword>
<dbReference type="PANTHER" id="PTHR11878:SF65">
    <property type="entry name" value="NA_CA-EXCHANGE PROTEIN, ISOFORM G"/>
    <property type="match status" value="1"/>
</dbReference>
<keyword evidence="3" id="KW-0106">Calcium</keyword>
<dbReference type="RefSeq" id="WP_378059314.1">
    <property type="nucleotide sequence ID" value="NZ_JBHSIS010000017.1"/>
</dbReference>
<evidence type="ECO:0000256" key="3">
    <source>
        <dbReference type="ARBA" id="ARBA00022837"/>
    </source>
</evidence>
<evidence type="ECO:0000256" key="5">
    <source>
        <dbReference type="SAM" id="SignalP"/>
    </source>
</evidence>
<reference evidence="8" key="1">
    <citation type="journal article" date="2019" name="Int. J. Syst. Evol. Microbiol.">
        <title>The Global Catalogue of Microorganisms (GCM) 10K type strain sequencing project: providing services to taxonomists for standard genome sequencing and annotation.</title>
        <authorList>
            <consortium name="The Broad Institute Genomics Platform"/>
            <consortium name="The Broad Institute Genome Sequencing Center for Infectious Disease"/>
            <person name="Wu L."/>
            <person name="Ma J."/>
        </authorList>
    </citation>
    <scope>NUCLEOTIDE SEQUENCE [LARGE SCALE GENOMIC DNA]</scope>
    <source>
        <strain evidence="8">ZS-22-S1</strain>
    </source>
</reference>
<keyword evidence="2" id="KW-0677">Repeat</keyword>
<proteinExistence type="predicted"/>
<evidence type="ECO:0000256" key="1">
    <source>
        <dbReference type="ARBA" id="ARBA00022729"/>
    </source>
</evidence>
<dbReference type="SUPFAM" id="SSF141072">
    <property type="entry name" value="CalX-like"/>
    <property type="match status" value="2"/>
</dbReference>
<dbReference type="Pfam" id="PF03160">
    <property type="entry name" value="Calx-beta"/>
    <property type="match status" value="2"/>
</dbReference>
<feature type="chain" id="PRO_5045927798" evidence="5">
    <location>
        <begin position="20"/>
        <end position="258"/>
    </location>
</feature>
<dbReference type="InterPro" id="IPR051171">
    <property type="entry name" value="CaCA"/>
</dbReference>
<keyword evidence="8" id="KW-1185">Reference proteome</keyword>
<dbReference type="Gene3D" id="2.60.40.2030">
    <property type="match status" value="2"/>
</dbReference>
<dbReference type="PANTHER" id="PTHR11878">
    <property type="entry name" value="SODIUM/CALCIUM EXCHANGER"/>
    <property type="match status" value="1"/>
</dbReference>
<feature type="domain" description="Calx-beta" evidence="6">
    <location>
        <begin position="137"/>
        <end position="239"/>
    </location>
</feature>
<dbReference type="InterPro" id="IPR038081">
    <property type="entry name" value="CalX-like_sf"/>
</dbReference>
<sequence length="258" mass="26165">MRARVLALAAAAVLGQVVAGGGTATAEVCAPPTVTIADAHPMYEGSDGGTNVATLTVTMAVSRAGCPAAGSVRYSTVGGTAEAGQDFVATTGTLGWTGPGPRVVQVQLVRDDLYEQDEQFSVTLFGPRGVTIADGSAVVPVLNDDASASRPGVVVAVPASGICWWPSDHCALPLGVNTVARAPVAVRLRTADGTAVAGKDYLPIKDRVVTVPAGADRVQVPVELLAGAEPGEYFRIEISGTNAGTIGTARMTVTIQAR</sequence>
<evidence type="ECO:0000259" key="6">
    <source>
        <dbReference type="SMART" id="SM00237"/>
    </source>
</evidence>
<protein>
    <submittedName>
        <fullName evidence="7">Calx-beta domain-containing protein</fullName>
    </submittedName>
</protein>